<dbReference type="RefSeq" id="XP_073808980.1">
    <property type="nucleotide sequence ID" value="XM_073952879.1"/>
</dbReference>
<sequence>MAEVGKGVNAGKLASNVQKRLTRAQEKVMQKLGKADETKDTAFEEQVANFNKQMNEGTKLQKDLKAYLLAVKTMHECSKRLHDCLAEMYDPEWFGKEEVDSIAEDTDLLWQDFHEKLLDNAVISMDAYLAQFPDIKARIAKRERKLVDFDSARHHFASVQKGKKKDEAKIAKPLALVEKAAPVWAQGILTAHQIAQTNLTRNQAEEDLGRAQKVFEEINYDLQEELPTLWNSRVGLYVNTFRSVSGLEETFHRDMGKLNQNLSDIMTKLEEQRVAKKGVTTASTGKSDDAANHNQETSDAPKSPSKNEAPTVTNGSSDTELPPSVLFKVKTMHDYSATDSDELDLKAGDIVLVLPFANPDEADDGWLMGVKESHWLQNKNLLAKGVFPENFTQKL</sequence>
<evidence type="ECO:0000313" key="1">
    <source>
        <dbReference type="Proteomes" id="UP000000437"/>
    </source>
</evidence>
<reference evidence="2" key="1">
    <citation type="submission" date="2025-08" db="UniProtKB">
        <authorList>
            <consortium name="RefSeq"/>
        </authorList>
    </citation>
    <scope>IDENTIFICATION</scope>
    <source>
        <strain evidence="2">Tuebingen</strain>
        <tissue evidence="2">Fibroblasts and whole tissue</tissue>
    </source>
</reference>
<gene>
    <name evidence="2" type="primary">bin1b</name>
    <name evidence="2" type="synonym">bin1</name>
    <name evidence="2" type="synonym">cb57</name>
    <name evidence="2" type="synonym">im:7137547</name>
    <name evidence="2" type="synonym">si:ch211-114n24.7</name>
    <name evidence="2" type="synonym">zgc:86701</name>
</gene>
<dbReference type="Proteomes" id="UP000000437">
    <property type="component" value="Chromosome 6"/>
</dbReference>
<keyword evidence="1" id="KW-1185">Reference proteome</keyword>
<evidence type="ECO:0000313" key="2">
    <source>
        <dbReference type="RefSeq" id="XP_073808980.1"/>
    </source>
</evidence>
<proteinExistence type="predicted"/>
<protein>
    <submittedName>
        <fullName evidence="2">Myc box-dependent-interacting protein 1b isoform X34</fullName>
    </submittedName>
</protein>
<accession>A0AC58JR68</accession>
<organism evidence="1 2">
    <name type="scientific">Danio rerio</name>
    <name type="common">Zebrafish</name>
    <name type="synonym">Brachydanio rerio</name>
    <dbReference type="NCBI Taxonomy" id="7955"/>
    <lineage>
        <taxon>Eukaryota</taxon>
        <taxon>Metazoa</taxon>
        <taxon>Chordata</taxon>
        <taxon>Craniata</taxon>
        <taxon>Vertebrata</taxon>
        <taxon>Euteleostomi</taxon>
        <taxon>Actinopterygii</taxon>
        <taxon>Neopterygii</taxon>
        <taxon>Teleostei</taxon>
        <taxon>Ostariophysi</taxon>
        <taxon>Cypriniformes</taxon>
        <taxon>Danionidae</taxon>
        <taxon>Danioninae</taxon>
        <taxon>Danio</taxon>
    </lineage>
</organism>
<name>A0AC58JR68_DANRE</name>